<keyword evidence="1" id="KW-0472">Membrane</keyword>
<reference evidence="2" key="1">
    <citation type="submission" date="2020-11" db="EMBL/GenBank/DDBJ databases">
        <authorList>
            <person name="Whitehead M."/>
        </authorList>
    </citation>
    <scope>NUCLEOTIDE SEQUENCE</scope>
    <source>
        <strain evidence="2">EGII</strain>
    </source>
</reference>
<keyword evidence="1" id="KW-1133">Transmembrane helix</keyword>
<evidence type="ECO:0000256" key="1">
    <source>
        <dbReference type="SAM" id="Phobius"/>
    </source>
</evidence>
<feature type="transmembrane region" description="Helical" evidence="1">
    <location>
        <begin position="78"/>
        <end position="101"/>
    </location>
</feature>
<organism evidence="2 3">
    <name type="scientific">Ceratitis capitata</name>
    <name type="common">Mediterranean fruit fly</name>
    <name type="synonym">Tephritis capitata</name>
    <dbReference type="NCBI Taxonomy" id="7213"/>
    <lineage>
        <taxon>Eukaryota</taxon>
        <taxon>Metazoa</taxon>
        <taxon>Ecdysozoa</taxon>
        <taxon>Arthropoda</taxon>
        <taxon>Hexapoda</taxon>
        <taxon>Insecta</taxon>
        <taxon>Pterygota</taxon>
        <taxon>Neoptera</taxon>
        <taxon>Endopterygota</taxon>
        <taxon>Diptera</taxon>
        <taxon>Brachycera</taxon>
        <taxon>Muscomorpha</taxon>
        <taxon>Tephritoidea</taxon>
        <taxon>Tephritidae</taxon>
        <taxon>Ceratitis</taxon>
        <taxon>Ceratitis</taxon>
    </lineage>
</organism>
<protein>
    <submittedName>
        <fullName evidence="2">(Mediterranean fruit fly) hypothetical protein</fullName>
    </submittedName>
</protein>
<accession>A0A811UBP9</accession>
<proteinExistence type="predicted"/>
<dbReference type="EMBL" id="CAJHJT010000001">
    <property type="protein sequence ID" value="CAD6994733.1"/>
    <property type="molecule type" value="Genomic_DNA"/>
</dbReference>
<feature type="transmembrane region" description="Helical" evidence="1">
    <location>
        <begin position="34"/>
        <end position="57"/>
    </location>
</feature>
<dbReference type="Proteomes" id="UP000606786">
    <property type="component" value="Unassembled WGS sequence"/>
</dbReference>
<evidence type="ECO:0000313" key="2">
    <source>
        <dbReference type="EMBL" id="CAD6994733.1"/>
    </source>
</evidence>
<keyword evidence="1" id="KW-0812">Transmembrane</keyword>
<evidence type="ECO:0000313" key="3">
    <source>
        <dbReference type="Proteomes" id="UP000606786"/>
    </source>
</evidence>
<keyword evidence="3" id="KW-1185">Reference proteome</keyword>
<comment type="caution">
    <text evidence="2">The sequence shown here is derived from an EMBL/GenBank/DDBJ whole genome shotgun (WGS) entry which is preliminary data.</text>
</comment>
<name>A0A811UBP9_CERCA</name>
<sequence length="102" mass="11961">MLARSNRKVEILDCMRLDSPACRMPYACQFNSRAVAVSLLLPLILVCVFLFCIFASIDGLQHELEKFCYALSLIELQFYDHLLCILIRFLFYLLLLLWYLFA</sequence>
<dbReference type="AlphaFoldDB" id="A0A811UBP9"/>
<gene>
    <name evidence="2" type="ORF">CCAP1982_LOCUS3466</name>
</gene>